<evidence type="ECO:0000259" key="7">
    <source>
        <dbReference type="Pfam" id="PF02441"/>
    </source>
</evidence>
<protein>
    <recommendedName>
        <fullName evidence="6">flavin prenyltransferase</fullName>
        <ecNumber evidence="6">2.5.1.129</ecNumber>
    </recommendedName>
</protein>
<sequence length="185" mass="20894">VIYGIRLLEVLSSMKESETHLIISEAGEMNIGYETDWKIEDVKAMASFCYRINDISARIASGSFKTEGMIIAPCTVKTMSALANSYADNLLTRAGDVTLKERRKLILLVRETPLHLGHIRSMEKLAEMGAIIMPPVPAFYHRPRTIQDIIDHTIGKALDIFGIEHNLFERWSGLLSEEDSFLLRE</sequence>
<dbReference type="AlphaFoldDB" id="X1FM84"/>
<keyword evidence="4" id="KW-0808">Transferase</keyword>
<evidence type="ECO:0000313" key="8">
    <source>
        <dbReference type="EMBL" id="GAH30454.1"/>
    </source>
</evidence>
<dbReference type="InterPro" id="IPR004507">
    <property type="entry name" value="UbiX-like"/>
</dbReference>
<dbReference type="InterPro" id="IPR036551">
    <property type="entry name" value="Flavin_trans-like"/>
</dbReference>
<dbReference type="EMBL" id="BARU01001257">
    <property type="protein sequence ID" value="GAH30454.1"/>
    <property type="molecule type" value="Genomic_DNA"/>
</dbReference>
<dbReference type="PANTHER" id="PTHR43374:SF1">
    <property type="entry name" value="FLAVIN PRENYLTRANSFERASE PAD1, MITOCHONDRIAL"/>
    <property type="match status" value="1"/>
</dbReference>
<feature type="domain" description="Flavoprotein" evidence="7">
    <location>
        <begin position="1"/>
        <end position="159"/>
    </location>
</feature>
<dbReference type="GO" id="GO:0106141">
    <property type="term" value="F:flavin prenyltransferase activity"/>
    <property type="evidence" value="ECO:0007669"/>
    <property type="project" value="UniProtKB-EC"/>
</dbReference>
<dbReference type="Gene3D" id="3.40.50.1950">
    <property type="entry name" value="Flavin prenyltransferase-like"/>
    <property type="match status" value="1"/>
</dbReference>
<reference evidence="8" key="1">
    <citation type="journal article" date="2014" name="Front. Microbiol.">
        <title>High frequency of phylogenetically diverse reductive dehalogenase-homologous genes in deep subseafloor sedimentary metagenomes.</title>
        <authorList>
            <person name="Kawai M."/>
            <person name="Futagami T."/>
            <person name="Toyoda A."/>
            <person name="Takaki Y."/>
            <person name="Nishi S."/>
            <person name="Hori S."/>
            <person name="Arai W."/>
            <person name="Tsubouchi T."/>
            <person name="Morono Y."/>
            <person name="Uchiyama I."/>
            <person name="Ito T."/>
            <person name="Fujiyama A."/>
            <person name="Inagaki F."/>
            <person name="Takami H."/>
        </authorList>
    </citation>
    <scope>NUCLEOTIDE SEQUENCE</scope>
    <source>
        <strain evidence="8">Expedition CK06-06</strain>
    </source>
</reference>
<evidence type="ECO:0000256" key="1">
    <source>
        <dbReference type="ARBA" id="ARBA00022602"/>
    </source>
</evidence>
<organism evidence="8">
    <name type="scientific">marine sediment metagenome</name>
    <dbReference type="NCBI Taxonomy" id="412755"/>
    <lineage>
        <taxon>unclassified sequences</taxon>
        <taxon>metagenomes</taxon>
        <taxon>ecological metagenomes</taxon>
    </lineage>
</organism>
<keyword evidence="3" id="KW-0288">FMN</keyword>
<evidence type="ECO:0000256" key="4">
    <source>
        <dbReference type="ARBA" id="ARBA00022679"/>
    </source>
</evidence>
<name>X1FM84_9ZZZZ</name>
<keyword evidence="1" id="KW-0637">Prenyltransferase</keyword>
<dbReference type="InterPro" id="IPR003382">
    <property type="entry name" value="Flavoprotein"/>
</dbReference>
<evidence type="ECO:0000256" key="6">
    <source>
        <dbReference type="ARBA" id="ARBA00066834"/>
    </source>
</evidence>
<gene>
    <name evidence="8" type="ORF">S03H2_03410</name>
</gene>
<feature type="non-terminal residue" evidence="8">
    <location>
        <position position="1"/>
    </location>
</feature>
<dbReference type="GO" id="GO:0016831">
    <property type="term" value="F:carboxy-lyase activity"/>
    <property type="evidence" value="ECO:0007669"/>
    <property type="project" value="TreeGrafter"/>
</dbReference>
<evidence type="ECO:0000256" key="2">
    <source>
        <dbReference type="ARBA" id="ARBA00022630"/>
    </source>
</evidence>
<dbReference type="PANTHER" id="PTHR43374">
    <property type="entry name" value="FLAVIN PRENYLTRANSFERASE"/>
    <property type="match status" value="1"/>
</dbReference>
<evidence type="ECO:0000256" key="5">
    <source>
        <dbReference type="ARBA" id="ARBA00060793"/>
    </source>
</evidence>
<proteinExistence type="inferred from homology"/>
<dbReference type="HAMAP" id="MF_01984">
    <property type="entry name" value="ubiX_pad"/>
    <property type="match status" value="1"/>
</dbReference>
<dbReference type="NCBIfam" id="NF004685">
    <property type="entry name" value="PRK06029.1"/>
    <property type="match status" value="1"/>
</dbReference>
<dbReference type="SUPFAM" id="SSF52507">
    <property type="entry name" value="Homo-oligomeric flavin-containing Cys decarboxylases, HFCD"/>
    <property type="match status" value="1"/>
</dbReference>
<comment type="caution">
    <text evidence="8">The sequence shown here is derived from an EMBL/GenBank/DDBJ whole genome shotgun (WGS) entry which is preliminary data.</text>
</comment>
<evidence type="ECO:0000256" key="3">
    <source>
        <dbReference type="ARBA" id="ARBA00022643"/>
    </source>
</evidence>
<dbReference type="FunFam" id="3.40.50.1950:FF:000001">
    <property type="entry name" value="Flavin prenyltransferase UbiX"/>
    <property type="match status" value="1"/>
</dbReference>
<dbReference type="EC" id="2.5.1.129" evidence="6"/>
<accession>X1FM84</accession>
<dbReference type="Pfam" id="PF02441">
    <property type="entry name" value="Flavoprotein"/>
    <property type="match status" value="1"/>
</dbReference>
<dbReference type="NCBIfam" id="TIGR00421">
    <property type="entry name" value="ubiX_pad"/>
    <property type="match status" value="1"/>
</dbReference>
<keyword evidence="2" id="KW-0285">Flavoprotein</keyword>
<comment type="similarity">
    <text evidence="5">Belongs to the UbiX/PAD1 family.</text>
</comment>